<feature type="DNA-binding region" description="H-T-H motif" evidence="2">
    <location>
        <begin position="24"/>
        <end position="43"/>
    </location>
</feature>
<keyword evidence="6" id="KW-1185">Reference proteome</keyword>
<organism evidence="5">
    <name type="scientific">Streptantibioticus silvisoli</name>
    <dbReference type="NCBI Taxonomy" id="2705255"/>
    <lineage>
        <taxon>Bacteria</taxon>
        <taxon>Bacillati</taxon>
        <taxon>Actinomycetota</taxon>
        <taxon>Actinomycetes</taxon>
        <taxon>Kitasatosporales</taxon>
        <taxon>Streptomycetaceae</taxon>
        <taxon>Streptantibioticus</taxon>
    </lineage>
</organism>
<evidence type="ECO:0000313" key="6">
    <source>
        <dbReference type="Proteomes" id="UP001156398"/>
    </source>
</evidence>
<evidence type="ECO:0000313" key="5">
    <source>
        <dbReference type="EMBL" id="MDI5973881.1"/>
    </source>
</evidence>
<dbReference type="PROSITE" id="PS50977">
    <property type="entry name" value="HTH_TETR_2"/>
    <property type="match status" value="1"/>
</dbReference>
<dbReference type="SUPFAM" id="SSF46689">
    <property type="entry name" value="Homeodomain-like"/>
    <property type="match status" value="1"/>
</dbReference>
<dbReference type="GO" id="GO:0003677">
    <property type="term" value="F:DNA binding"/>
    <property type="evidence" value="ECO:0007669"/>
    <property type="project" value="UniProtKB-UniRule"/>
</dbReference>
<dbReference type="EMBL" id="JABXJJ020000054">
    <property type="protein sequence ID" value="MDI5973881.1"/>
    <property type="molecule type" value="Genomic_DNA"/>
</dbReference>
<comment type="caution">
    <text evidence="5">The sequence shown here is derived from an EMBL/GenBank/DDBJ whole genome shotgun (WGS) entry which is preliminary data.</text>
</comment>
<name>A0AA90H8I8_9ACTN</name>
<sequence length="176" mass="18775">MRTRARLRAALLTACAGRPLEEVGVAEVIRGAGTARATFYLHYDNLRELALDACADLVRTAVDALHTGPFGAEPPPAVVQLFTSIHERAALHRGLLGPTGGGPLGELLHAEVMARSLAERRRRLPGGNRHEAAASAVAAAFTGLLTDWLHGRVPGTPDRLAHDAWRVLLAIHHAFG</sequence>
<dbReference type="InterPro" id="IPR009057">
    <property type="entry name" value="Homeodomain-like_sf"/>
</dbReference>
<reference evidence="5 6" key="1">
    <citation type="submission" date="2023-05" db="EMBL/GenBank/DDBJ databases">
        <title>Streptantibioticus silvisoli sp. nov., acidotolerant actinomycetes 1 from pine litter.</title>
        <authorList>
            <person name="Swiecimska M."/>
            <person name="Golinska P."/>
            <person name="Sangal V."/>
            <person name="Wachnowicz B."/>
            <person name="Goodfellow M."/>
        </authorList>
    </citation>
    <scope>NUCLEOTIDE SEQUENCE</scope>
    <source>
        <strain evidence="5">SL13</strain>
        <strain evidence="4 6">SL54</strain>
    </source>
</reference>
<evidence type="ECO:0000259" key="3">
    <source>
        <dbReference type="PROSITE" id="PS50977"/>
    </source>
</evidence>
<keyword evidence="1 2" id="KW-0238">DNA-binding</keyword>
<protein>
    <submittedName>
        <fullName evidence="5">TetR/AcrR family transcriptional regulator</fullName>
    </submittedName>
</protein>
<dbReference type="Proteomes" id="UP001156398">
    <property type="component" value="Unassembled WGS sequence"/>
</dbReference>
<dbReference type="InterPro" id="IPR001647">
    <property type="entry name" value="HTH_TetR"/>
</dbReference>
<feature type="domain" description="HTH tetR-type" evidence="3">
    <location>
        <begin position="1"/>
        <end position="61"/>
    </location>
</feature>
<evidence type="ECO:0000313" key="4">
    <source>
        <dbReference type="EMBL" id="MDI5966834.1"/>
    </source>
</evidence>
<dbReference type="Gene3D" id="1.10.357.10">
    <property type="entry name" value="Tetracycline Repressor, domain 2"/>
    <property type="match status" value="1"/>
</dbReference>
<dbReference type="AlphaFoldDB" id="A0AA90H8I8"/>
<evidence type="ECO:0000256" key="1">
    <source>
        <dbReference type="ARBA" id="ARBA00023125"/>
    </source>
</evidence>
<proteinExistence type="predicted"/>
<accession>A0AA90H8I8</accession>
<dbReference type="EMBL" id="JAAGKO020000062">
    <property type="protein sequence ID" value="MDI5966834.1"/>
    <property type="molecule type" value="Genomic_DNA"/>
</dbReference>
<evidence type="ECO:0000256" key="2">
    <source>
        <dbReference type="PROSITE-ProRule" id="PRU00335"/>
    </source>
</evidence>
<gene>
    <name evidence="4" type="ORF">POF43_029585</name>
    <name evidence="5" type="ORF">POF50_031835</name>
</gene>
<dbReference type="RefSeq" id="WP_271316369.1">
    <property type="nucleotide sequence ID" value="NZ_JAAGKO020000062.1"/>
</dbReference>